<comment type="caution">
    <text evidence="6">The sequence shown here is derived from an EMBL/GenBank/DDBJ whole genome shotgun (WGS) entry which is preliminary data.</text>
</comment>
<evidence type="ECO:0000256" key="4">
    <source>
        <dbReference type="ARBA" id="ARBA00023136"/>
    </source>
</evidence>
<reference evidence="6 7" key="1">
    <citation type="submission" date="2018-08" db="EMBL/GenBank/DDBJ databases">
        <title>Genome Sequence of Clavibacter michiganensis Subspecies type strains, and the Atypical Peach-Colored Strains Isolated from Tomato.</title>
        <authorList>
            <person name="Osdaghi E."/>
            <person name="Portier P."/>
            <person name="Briand M."/>
            <person name="Jacques M.-A."/>
        </authorList>
    </citation>
    <scope>NUCLEOTIDE SEQUENCE [LARGE SCALE GENOMIC DNA]</scope>
    <source>
        <strain evidence="6 7">CFBP 7577</strain>
    </source>
</reference>
<feature type="non-terminal residue" evidence="6">
    <location>
        <position position="1"/>
    </location>
</feature>
<dbReference type="EMBL" id="QWED01000203">
    <property type="protein sequence ID" value="RIJ12489.1"/>
    <property type="molecule type" value="Genomic_DNA"/>
</dbReference>
<dbReference type="Gene3D" id="1.10.3470.10">
    <property type="entry name" value="ABC transporter involved in vitamin B12 uptake, BtuC"/>
    <property type="match status" value="1"/>
</dbReference>
<dbReference type="AlphaFoldDB" id="A0A399Q4U7"/>
<sequence>DPAAQHALPGTVPVGIVTVVVGGAYLIALLIREASRRA</sequence>
<keyword evidence="2 5" id="KW-0812">Transmembrane</keyword>
<evidence type="ECO:0000313" key="6">
    <source>
        <dbReference type="EMBL" id="RIJ12489.1"/>
    </source>
</evidence>
<evidence type="ECO:0000256" key="3">
    <source>
        <dbReference type="ARBA" id="ARBA00022989"/>
    </source>
</evidence>
<proteinExistence type="predicted"/>
<dbReference type="GO" id="GO:0016020">
    <property type="term" value="C:membrane"/>
    <property type="evidence" value="ECO:0007669"/>
    <property type="project" value="UniProtKB-SubCell"/>
</dbReference>
<evidence type="ECO:0000256" key="1">
    <source>
        <dbReference type="ARBA" id="ARBA00004141"/>
    </source>
</evidence>
<keyword evidence="3 5" id="KW-1133">Transmembrane helix</keyword>
<accession>A0A399Q4U7</accession>
<dbReference type="Proteomes" id="UP000265361">
    <property type="component" value="Unassembled WGS sequence"/>
</dbReference>
<feature type="transmembrane region" description="Helical" evidence="5">
    <location>
        <begin position="12"/>
        <end position="31"/>
    </location>
</feature>
<protein>
    <submittedName>
        <fullName evidence="6">Iron-enterobactin ABC transporter permease</fullName>
    </submittedName>
</protein>
<organism evidence="6 7">
    <name type="scientific">Clavibacter nebraskensis</name>
    <dbReference type="NCBI Taxonomy" id="31963"/>
    <lineage>
        <taxon>Bacteria</taxon>
        <taxon>Bacillati</taxon>
        <taxon>Actinomycetota</taxon>
        <taxon>Actinomycetes</taxon>
        <taxon>Micrococcales</taxon>
        <taxon>Microbacteriaceae</taxon>
        <taxon>Clavibacter</taxon>
    </lineage>
</organism>
<comment type="subcellular location">
    <subcellularLocation>
        <location evidence="1">Membrane</location>
        <topology evidence="1">Multi-pass membrane protein</topology>
    </subcellularLocation>
</comment>
<name>A0A399Q4U7_9MICO</name>
<evidence type="ECO:0000256" key="2">
    <source>
        <dbReference type="ARBA" id="ARBA00022692"/>
    </source>
</evidence>
<evidence type="ECO:0000256" key="5">
    <source>
        <dbReference type="SAM" id="Phobius"/>
    </source>
</evidence>
<keyword evidence="4 5" id="KW-0472">Membrane</keyword>
<gene>
    <name evidence="6" type="ORF">DZF97_07945</name>
</gene>
<dbReference type="InterPro" id="IPR037294">
    <property type="entry name" value="ABC_BtuC-like"/>
</dbReference>
<evidence type="ECO:0000313" key="7">
    <source>
        <dbReference type="Proteomes" id="UP000265361"/>
    </source>
</evidence>